<name>A0A0D7WUD6_9BACL</name>
<dbReference type="EMBL" id="JTHP01000102">
    <property type="protein sequence ID" value="KJD42629.1"/>
    <property type="molecule type" value="Genomic_DNA"/>
</dbReference>
<dbReference type="RefSeq" id="WP_044649048.1">
    <property type="nucleotide sequence ID" value="NZ_JTHP01000102.1"/>
</dbReference>
<dbReference type="AlphaFoldDB" id="A0A0D7WUD6"/>
<comment type="caution">
    <text evidence="1">The sequence shown here is derived from an EMBL/GenBank/DDBJ whole genome shotgun (WGS) entry which is preliminary data.</text>
</comment>
<protein>
    <submittedName>
        <fullName evidence="1">Uncharacterized protein</fullName>
    </submittedName>
</protein>
<dbReference type="OrthoDB" id="9962832at2"/>
<proteinExistence type="predicted"/>
<evidence type="ECO:0000313" key="2">
    <source>
        <dbReference type="Proteomes" id="UP000032534"/>
    </source>
</evidence>
<accession>A0A0D7WUD6</accession>
<gene>
    <name evidence="1" type="ORF">QD47_27140</name>
</gene>
<evidence type="ECO:0000313" key="1">
    <source>
        <dbReference type="EMBL" id="KJD42629.1"/>
    </source>
</evidence>
<reference evidence="1 2" key="1">
    <citation type="submission" date="2014-11" db="EMBL/GenBank/DDBJ databases">
        <title>Draft Genome Sequences of Paenibacillus polymyxa NRRL B-30509 and Paenibacillus terrae NRRL B-30644, Strains from a Poultry Environment that Produce Tridecaptin A and Paenicidins.</title>
        <authorList>
            <person name="van Belkum M.J."/>
            <person name="Lohans C.T."/>
            <person name="Vederas J.C."/>
        </authorList>
    </citation>
    <scope>NUCLEOTIDE SEQUENCE [LARGE SCALE GENOMIC DNA]</scope>
    <source>
        <strain evidence="1 2">NRRL B-30644</strain>
    </source>
</reference>
<organism evidence="1 2">
    <name type="scientific">Paenibacillus terrae</name>
    <dbReference type="NCBI Taxonomy" id="159743"/>
    <lineage>
        <taxon>Bacteria</taxon>
        <taxon>Bacillati</taxon>
        <taxon>Bacillota</taxon>
        <taxon>Bacilli</taxon>
        <taxon>Bacillales</taxon>
        <taxon>Paenibacillaceae</taxon>
        <taxon>Paenibacillus</taxon>
    </lineage>
</organism>
<dbReference type="PATRIC" id="fig|159743.3.peg.6043"/>
<sequence length="148" mass="17063">MQKSYLDLRVRIPMNESNEYPLDVKMNILISDMSQHLGQYNGTIEDHSILTKEIVYTTSRGEDFTEEEVLSPIISWMSITEPFSLFTGQLYELAQVELYSVVISNLGGIHPDQKLKQFGLDEIKMVIDRMNIRINHSCVCQRLVSSFN</sequence>
<dbReference type="Proteomes" id="UP000032534">
    <property type="component" value="Unassembled WGS sequence"/>
</dbReference>
<keyword evidence="2" id="KW-1185">Reference proteome</keyword>